<gene>
    <name evidence="2" type="ORF">EW026_g5296</name>
</gene>
<dbReference type="Proteomes" id="UP000309038">
    <property type="component" value="Unassembled WGS sequence"/>
</dbReference>
<feature type="domain" description="BTB" evidence="1">
    <location>
        <begin position="101"/>
        <end position="205"/>
    </location>
</feature>
<sequence length="374" mass="42355">MRDFLVIYRKLCPSYMLYLVNAASGYRIMACKSTAYAVYASSSATIVHLNPTITIEFCLHYLCIQIQELITAIAHHKRGGLIASYTNSITVAQPPFDRKTADVVLRTSDQVDFYVRKGILAEASMIFEDMFGIPQGGNVNGESVTPVISMTENSCTIDFLLRVYYPVDNSQLETGEDALSALEAARKYMMDYAMKEAKKQFIIHAEKEPLRMYAIACSRGLHEEMRMAAKASLSRPLEDSHEYVKELDDISANAYLRLRDYHRRCCKVAGSLHYSDTTLGTRGWSRSAFSKTSFNPDRLWERQYTEWARKILQKQPSAAVIASPDTTYAFLTEDNAGRALSHIHLDRLRREIGVFVKQFAEAIDSVVETVELEI</sequence>
<proteinExistence type="predicted"/>
<dbReference type="SMART" id="SM00225">
    <property type="entry name" value="BTB"/>
    <property type="match status" value="1"/>
</dbReference>
<protein>
    <recommendedName>
        <fullName evidence="1">BTB domain-containing protein</fullName>
    </recommendedName>
</protein>
<reference evidence="2 3" key="1">
    <citation type="submission" date="2019-02" db="EMBL/GenBank/DDBJ databases">
        <title>Genome sequencing of the rare red list fungi Phlebia centrifuga.</title>
        <authorList>
            <person name="Buettner E."/>
            <person name="Kellner H."/>
        </authorList>
    </citation>
    <scope>NUCLEOTIDE SEQUENCE [LARGE SCALE GENOMIC DNA]</scope>
    <source>
        <strain evidence="2 3">DSM 108282</strain>
    </source>
</reference>
<dbReference type="InterPro" id="IPR011333">
    <property type="entry name" value="SKP1/BTB/POZ_sf"/>
</dbReference>
<comment type="caution">
    <text evidence="2">The sequence shown here is derived from an EMBL/GenBank/DDBJ whole genome shotgun (WGS) entry which is preliminary data.</text>
</comment>
<dbReference type="EMBL" id="SGPJ01000226">
    <property type="protein sequence ID" value="THG96564.1"/>
    <property type="molecule type" value="Genomic_DNA"/>
</dbReference>
<evidence type="ECO:0000313" key="3">
    <source>
        <dbReference type="Proteomes" id="UP000309038"/>
    </source>
</evidence>
<name>A0A4S4KEH4_9APHY</name>
<dbReference type="InterPro" id="IPR000210">
    <property type="entry name" value="BTB/POZ_dom"/>
</dbReference>
<dbReference type="Pfam" id="PF00651">
    <property type="entry name" value="BTB"/>
    <property type="match status" value="1"/>
</dbReference>
<dbReference type="Gene3D" id="3.30.710.10">
    <property type="entry name" value="Potassium Channel Kv1.1, Chain A"/>
    <property type="match status" value="1"/>
</dbReference>
<keyword evidence="3" id="KW-1185">Reference proteome</keyword>
<organism evidence="2 3">
    <name type="scientific">Hermanssonia centrifuga</name>
    <dbReference type="NCBI Taxonomy" id="98765"/>
    <lineage>
        <taxon>Eukaryota</taxon>
        <taxon>Fungi</taxon>
        <taxon>Dikarya</taxon>
        <taxon>Basidiomycota</taxon>
        <taxon>Agaricomycotina</taxon>
        <taxon>Agaricomycetes</taxon>
        <taxon>Polyporales</taxon>
        <taxon>Meruliaceae</taxon>
        <taxon>Hermanssonia</taxon>
    </lineage>
</organism>
<dbReference type="AlphaFoldDB" id="A0A4S4KEH4"/>
<evidence type="ECO:0000259" key="1">
    <source>
        <dbReference type="SMART" id="SM00225"/>
    </source>
</evidence>
<accession>A0A4S4KEH4</accession>
<evidence type="ECO:0000313" key="2">
    <source>
        <dbReference type="EMBL" id="THG96564.1"/>
    </source>
</evidence>